<dbReference type="RefSeq" id="XP_066923837.1">
    <property type="nucleotide sequence ID" value="XM_067067736.1"/>
</dbReference>
<keyword evidence="8" id="KW-1185">Reference proteome</keyword>
<sequence>MFSSRWLIQLESSSITFWMKVFRKLFSKKTSMWVKLRKAVRWSPFMQSYTKKNYRWIQLAGHSGGFKPGENGAIMKKSSKREVDCLKSLMKDPLKSYVPEFKRQTMEGEDLFIEMQDLLAEFDHPAFVMDCKIGVRTYLEDEVKKNPKPREDLYLKMIAVDPNEPTEEENATCSCTKERYMQFREKMSSTTGLGFRIEGIKRGENNPDKDFKKLKSEEDIASVIRRFTENKKDIQAKYMQRLREIKKALAESPFFQSHELIGSSLLFVHDTKGKVGVWLIDFGKTVPLTNGMVIDHKSPWSLGNHEDGYLIGLENIMKIFGDLEQKSKS</sequence>
<name>A0A7M5WZF4_9CNID</name>
<dbReference type="Pfam" id="PF03770">
    <property type="entry name" value="IPK"/>
    <property type="match status" value="1"/>
</dbReference>
<organism evidence="7 8">
    <name type="scientific">Clytia hemisphaerica</name>
    <dbReference type="NCBI Taxonomy" id="252671"/>
    <lineage>
        <taxon>Eukaryota</taxon>
        <taxon>Metazoa</taxon>
        <taxon>Cnidaria</taxon>
        <taxon>Hydrozoa</taxon>
        <taxon>Hydroidolina</taxon>
        <taxon>Leptothecata</taxon>
        <taxon>Obeliida</taxon>
        <taxon>Clytiidae</taxon>
        <taxon>Clytia</taxon>
    </lineage>
</organism>
<dbReference type="InterPro" id="IPR038286">
    <property type="entry name" value="IPK_sf"/>
</dbReference>
<dbReference type="Proteomes" id="UP000594262">
    <property type="component" value="Unplaced"/>
</dbReference>
<dbReference type="GO" id="GO:0000828">
    <property type="term" value="F:inositol hexakisphosphate kinase activity"/>
    <property type="evidence" value="ECO:0007669"/>
    <property type="project" value="TreeGrafter"/>
</dbReference>
<dbReference type="EC" id="2.7.-.-" evidence="6"/>
<evidence type="ECO:0000256" key="1">
    <source>
        <dbReference type="ARBA" id="ARBA00007374"/>
    </source>
</evidence>
<dbReference type="PANTHER" id="PTHR12400:SF26">
    <property type="entry name" value="KINASE"/>
    <property type="match status" value="1"/>
</dbReference>
<evidence type="ECO:0000256" key="4">
    <source>
        <dbReference type="ARBA" id="ARBA00022777"/>
    </source>
</evidence>
<dbReference type="GO" id="GO:0005634">
    <property type="term" value="C:nucleus"/>
    <property type="evidence" value="ECO:0007669"/>
    <property type="project" value="TreeGrafter"/>
</dbReference>
<reference evidence="7" key="1">
    <citation type="submission" date="2021-01" db="UniProtKB">
        <authorList>
            <consortium name="EnsemblMetazoa"/>
        </authorList>
    </citation>
    <scope>IDENTIFICATION</scope>
</reference>
<evidence type="ECO:0000313" key="8">
    <source>
        <dbReference type="Proteomes" id="UP000594262"/>
    </source>
</evidence>
<keyword evidence="5" id="KW-0067">ATP-binding</keyword>
<comment type="similarity">
    <text evidence="1 6">Belongs to the inositol phosphokinase (IPK) family.</text>
</comment>
<evidence type="ECO:0000256" key="3">
    <source>
        <dbReference type="ARBA" id="ARBA00022741"/>
    </source>
</evidence>
<protein>
    <recommendedName>
        <fullName evidence="6">Kinase</fullName>
        <ecNumber evidence="6">2.7.-.-</ecNumber>
    </recommendedName>
</protein>
<evidence type="ECO:0000256" key="6">
    <source>
        <dbReference type="RuleBase" id="RU363090"/>
    </source>
</evidence>
<dbReference type="GO" id="GO:0005524">
    <property type="term" value="F:ATP binding"/>
    <property type="evidence" value="ECO:0007669"/>
    <property type="project" value="UniProtKB-KW"/>
</dbReference>
<evidence type="ECO:0000256" key="2">
    <source>
        <dbReference type="ARBA" id="ARBA00022679"/>
    </source>
</evidence>
<dbReference type="GO" id="GO:0046854">
    <property type="term" value="P:phosphatidylinositol phosphate biosynthetic process"/>
    <property type="evidence" value="ECO:0007669"/>
    <property type="project" value="TreeGrafter"/>
</dbReference>
<dbReference type="EnsemblMetazoa" id="CLYHEMT015208.2">
    <property type="protein sequence ID" value="CLYHEMP015208.2"/>
    <property type="gene ID" value="CLYHEMG015208"/>
</dbReference>
<dbReference type="GeneID" id="136811127"/>
<dbReference type="OrthoDB" id="338650at2759"/>
<keyword evidence="2 6" id="KW-0808">Transferase</keyword>
<accession>A0A7M5WZF4</accession>
<proteinExistence type="inferred from homology"/>
<keyword evidence="3" id="KW-0547">Nucleotide-binding</keyword>
<dbReference type="SUPFAM" id="SSF56104">
    <property type="entry name" value="SAICAR synthase-like"/>
    <property type="match status" value="1"/>
</dbReference>
<evidence type="ECO:0000313" key="7">
    <source>
        <dbReference type="EnsemblMetazoa" id="CLYHEMP015208.2"/>
    </source>
</evidence>
<dbReference type="PANTHER" id="PTHR12400">
    <property type="entry name" value="INOSITOL POLYPHOSPHATE KINASE"/>
    <property type="match status" value="1"/>
</dbReference>
<dbReference type="AlphaFoldDB" id="A0A7M5WZF4"/>
<evidence type="ECO:0000256" key="5">
    <source>
        <dbReference type="ARBA" id="ARBA00022840"/>
    </source>
</evidence>
<dbReference type="FunFam" id="3.30.470.160:FF:000001">
    <property type="entry name" value="Kinase"/>
    <property type="match status" value="1"/>
</dbReference>
<dbReference type="Gene3D" id="3.30.470.160">
    <property type="entry name" value="Inositol polyphosphate kinase"/>
    <property type="match status" value="1"/>
</dbReference>
<dbReference type="GO" id="GO:0005737">
    <property type="term" value="C:cytoplasm"/>
    <property type="evidence" value="ECO:0007669"/>
    <property type="project" value="TreeGrafter"/>
</dbReference>
<dbReference type="InterPro" id="IPR005522">
    <property type="entry name" value="IPK"/>
</dbReference>
<dbReference type="GO" id="GO:0032958">
    <property type="term" value="P:inositol phosphate biosynthetic process"/>
    <property type="evidence" value="ECO:0007669"/>
    <property type="project" value="InterPro"/>
</dbReference>
<keyword evidence="4 6" id="KW-0418">Kinase</keyword>